<keyword evidence="2" id="KW-1185">Reference proteome</keyword>
<gene>
    <name evidence="1" type="ORF">M5D96_005868</name>
</gene>
<dbReference type="EMBL" id="JAMKOV010000003">
    <property type="protein sequence ID" value="KAI8041603.1"/>
    <property type="molecule type" value="Genomic_DNA"/>
</dbReference>
<dbReference type="Proteomes" id="UP001059596">
    <property type="component" value="Unassembled WGS sequence"/>
</dbReference>
<sequence>MTKSIFSLHSGKLLTFKPSAHSWPAIKTVKQIFIQGHLCTRTVGAQQLEQERIEVRRWQHPCRG</sequence>
<organism evidence="1 2">
    <name type="scientific">Drosophila gunungcola</name>
    <name type="common">fruit fly</name>
    <dbReference type="NCBI Taxonomy" id="103775"/>
    <lineage>
        <taxon>Eukaryota</taxon>
        <taxon>Metazoa</taxon>
        <taxon>Ecdysozoa</taxon>
        <taxon>Arthropoda</taxon>
        <taxon>Hexapoda</taxon>
        <taxon>Insecta</taxon>
        <taxon>Pterygota</taxon>
        <taxon>Neoptera</taxon>
        <taxon>Endopterygota</taxon>
        <taxon>Diptera</taxon>
        <taxon>Brachycera</taxon>
        <taxon>Muscomorpha</taxon>
        <taxon>Ephydroidea</taxon>
        <taxon>Drosophilidae</taxon>
        <taxon>Drosophila</taxon>
        <taxon>Sophophora</taxon>
    </lineage>
</organism>
<reference evidence="1" key="1">
    <citation type="journal article" date="2023" name="Genome Biol. Evol.">
        <title>Long-read-based Genome Assembly of Drosophila gunungcola Reveals Fewer Chemosensory Genes in Flower-breeding Species.</title>
        <authorList>
            <person name="Negi A."/>
            <person name="Liao B.Y."/>
            <person name="Yeh S.D."/>
        </authorList>
    </citation>
    <scope>NUCLEOTIDE SEQUENCE</scope>
    <source>
        <strain evidence="1">Sukarami</strain>
    </source>
</reference>
<name>A0A9P9YRT5_9MUSC</name>
<comment type="caution">
    <text evidence="1">The sequence shown here is derived from an EMBL/GenBank/DDBJ whole genome shotgun (WGS) entry which is preliminary data.</text>
</comment>
<evidence type="ECO:0000313" key="2">
    <source>
        <dbReference type="Proteomes" id="UP001059596"/>
    </source>
</evidence>
<accession>A0A9P9YRT5</accession>
<evidence type="ECO:0000313" key="1">
    <source>
        <dbReference type="EMBL" id="KAI8041603.1"/>
    </source>
</evidence>
<protein>
    <submittedName>
        <fullName evidence="1">Uncharacterized protein</fullName>
    </submittedName>
</protein>
<dbReference type="AlphaFoldDB" id="A0A9P9YRT5"/>
<proteinExistence type="predicted"/>